<name>A0AAP0DY94_9MAGN</name>
<dbReference type="Proteomes" id="UP001419268">
    <property type="component" value="Unassembled WGS sequence"/>
</dbReference>
<protein>
    <submittedName>
        <fullName evidence="2">Uncharacterized protein</fullName>
    </submittedName>
</protein>
<evidence type="ECO:0000256" key="1">
    <source>
        <dbReference type="SAM" id="Phobius"/>
    </source>
</evidence>
<evidence type="ECO:0000313" key="2">
    <source>
        <dbReference type="EMBL" id="KAK9083181.1"/>
    </source>
</evidence>
<keyword evidence="1" id="KW-0812">Transmembrane</keyword>
<gene>
    <name evidence="2" type="ORF">Scep_029652</name>
</gene>
<evidence type="ECO:0000313" key="3">
    <source>
        <dbReference type="Proteomes" id="UP001419268"/>
    </source>
</evidence>
<dbReference type="AlphaFoldDB" id="A0AAP0DY94"/>
<keyword evidence="1" id="KW-1133">Transmembrane helix</keyword>
<dbReference type="EMBL" id="JBBNAG010000013">
    <property type="protein sequence ID" value="KAK9083181.1"/>
    <property type="molecule type" value="Genomic_DNA"/>
</dbReference>
<proteinExistence type="predicted"/>
<dbReference type="Pfam" id="PF06522">
    <property type="entry name" value="B12D"/>
    <property type="match status" value="1"/>
</dbReference>
<reference evidence="2 3" key="1">
    <citation type="submission" date="2024-01" db="EMBL/GenBank/DDBJ databases">
        <title>Genome assemblies of Stephania.</title>
        <authorList>
            <person name="Yang L."/>
        </authorList>
    </citation>
    <scope>NUCLEOTIDE SEQUENCE [LARGE SCALE GENOMIC DNA]</scope>
    <source>
        <strain evidence="2">JXDWG</strain>
        <tissue evidence="2">Leaf</tissue>
    </source>
</reference>
<keyword evidence="3" id="KW-1185">Reference proteome</keyword>
<feature type="transmembrane region" description="Helical" evidence="1">
    <location>
        <begin position="153"/>
        <end position="172"/>
    </location>
</feature>
<organism evidence="2 3">
    <name type="scientific">Stephania cephalantha</name>
    <dbReference type="NCBI Taxonomy" id="152367"/>
    <lineage>
        <taxon>Eukaryota</taxon>
        <taxon>Viridiplantae</taxon>
        <taxon>Streptophyta</taxon>
        <taxon>Embryophyta</taxon>
        <taxon>Tracheophyta</taxon>
        <taxon>Spermatophyta</taxon>
        <taxon>Magnoliopsida</taxon>
        <taxon>Ranunculales</taxon>
        <taxon>Menispermaceae</taxon>
        <taxon>Menispermoideae</taxon>
        <taxon>Cissampelideae</taxon>
        <taxon>Stephania</taxon>
    </lineage>
</organism>
<keyword evidence="1" id="KW-0472">Membrane</keyword>
<accession>A0AAP0DY94</accession>
<dbReference type="InterPro" id="IPR010530">
    <property type="entry name" value="B12D"/>
</dbReference>
<comment type="caution">
    <text evidence="2">The sequence shown here is derived from an EMBL/GenBank/DDBJ whole genome shotgun (WGS) entry which is preliminary data.</text>
</comment>
<sequence length="196" mass="22068">MTEPYTLNFPSLSSSSSSFVTVIVVVQLCNLCNLDESLSDLRFYVLRLLFGSSNFSIRLIDSFWRLLSVSLGFEVSLIDRRRSPMDLLPAETLQIVQSHGFRSLKLASVSMEDAFDQNPVGVEYGRLLDGLCYYVRSNSKPRMRATLALTVKVYPLFAAVGTAVGICAMHLVRNIYTNPDVSEELKKRLFDCNNVY</sequence>